<dbReference type="InterPro" id="IPR006597">
    <property type="entry name" value="Sel1-like"/>
</dbReference>
<dbReference type="SMART" id="SM00671">
    <property type="entry name" value="SEL1"/>
    <property type="match status" value="5"/>
</dbReference>
<dbReference type="Gene3D" id="1.25.40.10">
    <property type="entry name" value="Tetratricopeptide repeat domain"/>
    <property type="match status" value="1"/>
</dbReference>
<evidence type="ECO:0000313" key="1">
    <source>
        <dbReference type="EMBL" id="MBB5729953.1"/>
    </source>
</evidence>
<dbReference type="Proteomes" id="UP000546701">
    <property type="component" value="Unassembled WGS sequence"/>
</dbReference>
<dbReference type="InterPro" id="IPR011990">
    <property type="entry name" value="TPR-like_helical_dom_sf"/>
</dbReference>
<reference evidence="1 2" key="1">
    <citation type="submission" date="2020-08" db="EMBL/GenBank/DDBJ databases">
        <title>Genomic Encyclopedia of Type Strains, Phase IV (KMG-IV): sequencing the most valuable type-strain genomes for metagenomic binning, comparative biology and taxonomic classification.</title>
        <authorList>
            <person name="Goeker M."/>
        </authorList>
    </citation>
    <scope>NUCLEOTIDE SEQUENCE [LARGE SCALE GENOMIC DNA]</scope>
    <source>
        <strain evidence="1 2">DSM 103336</strain>
    </source>
</reference>
<sequence length="242" mass="25487">MTAAAALDTPSPADLTAALAGPDRAQFVRRAALAGVAEAQMVLGQMLLDGRDLPQDPAAAFGWFTVAARADHLPAINMVGRCYDLGWGVAVDKPLAARWYRTAAQRGLDWGMYNYGTLLALGDGVPQDRAAALAWFGRAADMGNAKAANFVGSFHEDGWVVPVDLAEAARCYAIAAVGGDFRGQFNHARMLIANGDLATARTWLERSAAGGNPRFRAQAAAWLRAHPLPACAALAPLFDPAA</sequence>
<comment type="caution">
    <text evidence="1">The sequence shown here is derived from an EMBL/GenBank/DDBJ whole genome shotgun (WGS) entry which is preliminary data.</text>
</comment>
<dbReference type="AlphaFoldDB" id="A0A7W9BUK4"/>
<dbReference type="OrthoDB" id="6810016at2"/>
<evidence type="ECO:0008006" key="3">
    <source>
        <dbReference type="Google" id="ProtNLM"/>
    </source>
</evidence>
<dbReference type="EMBL" id="JACIJR010000005">
    <property type="protein sequence ID" value="MBB5729953.1"/>
    <property type="molecule type" value="Genomic_DNA"/>
</dbReference>
<proteinExistence type="predicted"/>
<organism evidence="1 2">
    <name type="scientific">Sphingomonas prati</name>
    <dbReference type="NCBI Taxonomy" id="1843237"/>
    <lineage>
        <taxon>Bacteria</taxon>
        <taxon>Pseudomonadati</taxon>
        <taxon>Pseudomonadota</taxon>
        <taxon>Alphaproteobacteria</taxon>
        <taxon>Sphingomonadales</taxon>
        <taxon>Sphingomonadaceae</taxon>
        <taxon>Sphingomonas</taxon>
    </lineage>
</organism>
<dbReference type="InterPro" id="IPR052945">
    <property type="entry name" value="Mitotic_Regulator"/>
</dbReference>
<dbReference type="PANTHER" id="PTHR43628">
    <property type="entry name" value="ACTIVATOR OF C KINASE PROTEIN 1-RELATED"/>
    <property type="match status" value="1"/>
</dbReference>
<dbReference type="Pfam" id="PF08238">
    <property type="entry name" value="Sel1"/>
    <property type="match status" value="5"/>
</dbReference>
<name>A0A7W9BUK4_9SPHN</name>
<accession>A0A7W9BUK4</accession>
<dbReference type="RefSeq" id="WP_157175917.1">
    <property type="nucleotide sequence ID" value="NZ_BMJP01000003.1"/>
</dbReference>
<keyword evidence="2" id="KW-1185">Reference proteome</keyword>
<gene>
    <name evidence="1" type="ORF">FHS99_002449</name>
</gene>
<evidence type="ECO:0000313" key="2">
    <source>
        <dbReference type="Proteomes" id="UP000546701"/>
    </source>
</evidence>
<dbReference type="PANTHER" id="PTHR43628:SF1">
    <property type="entry name" value="CHITIN SYNTHASE REGULATORY FACTOR 2-RELATED"/>
    <property type="match status" value="1"/>
</dbReference>
<protein>
    <recommendedName>
        <fullName evidence="3">Sel1 repeat family protein</fullName>
    </recommendedName>
</protein>
<dbReference type="SUPFAM" id="SSF81901">
    <property type="entry name" value="HCP-like"/>
    <property type="match status" value="1"/>
</dbReference>